<feature type="compositionally biased region" description="Low complexity" evidence="1">
    <location>
        <begin position="521"/>
        <end position="536"/>
    </location>
</feature>
<evidence type="ECO:0000313" key="3">
    <source>
        <dbReference type="Proteomes" id="UP001165121"/>
    </source>
</evidence>
<accession>A0A9W6XJ11</accession>
<dbReference type="Proteomes" id="UP001165121">
    <property type="component" value="Unassembled WGS sequence"/>
</dbReference>
<dbReference type="AlphaFoldDB" id="A0A9W6XJ11"/>
<keyword evidence="3" id="KW-1185">Reference proteome</keyword>
<dbReference type="SUPFAM" id="SSF47473">
    <property type="entry name" value="EF-hand"/>
    <property type="match status" value="1"/>
</dbReference>
<feature type="compositionally biased region" description="Basic and acidic residues" evidence="1">
    <location>
        <begin position="563"/>
        <end position="573"/>
    </location>
</feature>
<name>A0A9W6XJ11_9STRA</name>
<feature type="compositionally biased region" description="Basic residues" evidence="1">
    <location>
        <begin position="467"/>
        <end position="477"/>
    </location>
</feature>
<sequence length="822" mass="90117">MDPRVSTAPSPGGKKWTTKTNAGSSSCLLRRSSVKPVKKPRDEDSEEARPNTCPVPTLTPQFHWNLNNSALKTLTRNQIDQLYGLFTFYDSSTTGDNLPSINCARLIEVLRDARLLHESCSGSIMPSTRGLNVESVQRIFAQAVMGKMRVYLDADGEPALTFPLFCGALMNCAMLLTPLAHPEAALRQILPVLLESSIVSGHRISADTGILGLFPADGAISLWTLGDLHPHPSTGRQHDFRDLPPFQQVIADCASDKALEERNREKLTKCYQIPDHLIASFHRDTIAVISNKFQMFDVFDRGTVPRQEVFPLLSSVGRHPDLPDPYAVLAKLAASNGLTSEMGGEMTLAQLLQAIEAARDSRRYSITARLAAMKIANNPDRNAEDDTTLASKPGLMSTTIQDVANDGTNIDDLEHAANSQDTPPHSHASLIKERGKKMRATRSRRSITSQTPGAGTSGSSPHALIINKHRGGSKNRLNHLAPTSIKKKSEMHRKLSTKGKLNGIVTTDSDNHGLVMHSMESSPHSQCSTSSISSKSSSDDDHEITATTGSFTPRSEDLNIDQRNSKSFEHNDKANAVSTRAHEPPRSSKTLHIFLLLGGDHDGAICCSLSLNLATREIVESEGIHYSIAPSETTRTTPVLPTQTTLMNALLLLKKSVAIKQGCGFELRPTNQLEVVDEMLLELKKQEPRFSMALKPGMRASITATSPINLSPTNANILGVEKEEESVSSSPLGMVPAMKIVPPSILRRRRNRRSPFKPENRYQFKLPNNYRDILATWEVSQSDNYAWVHAVTAASPLKPASPLRSKTRPHPSGYLSPLRFPK</sequence>
<dbReference type="EMBL" id="BSXT01001183">
    <property type="protein sequence ID" value="GMF39719.1"/>
    <property type="molecule type" value="Genomic_DNA"/>
</dbReference>
<comment type="caution">
    <text evidence="2">The sequence shown here is derived from an EMBL/GenBank/DDBJ whole genome shotgun (WGS) entry which is preliminary data.</text>
</comment>
<feature type="region of interest" description="Disordered" evidence="1">
    <location>
        <begin position="414"/>
        <end position="584"/>
    </location>
</feature>
<reference evidence="2" key="1">
    <citation type="submission" date="2023-04" db="EMBL/GenBank/DDBJ databases">
        <title>Phytophthora fragariaefolia NBRC 109709.</title>
        <authorList>
            <person name="Ichikawa N."/>
            <person name="Sato H."/>
            <person name="Tonouchi N."/>
        </authorList>
    </citation>
    <scope>NUCLEOTIDE SEQUENCE</scope>
    <source>
        <strain evidence="2">NBRC 109709</strain>
    </source>
</reference>
<feature type="region of interest" description="Disordered" evidence="1">
    <location>
        <begin position="1"/>
        <end position="57"/>
    </location>
</feature>
<feature type="region of interest" description="Disordered" evidence="1">
    <location>
        <begin position="798"/>
        <end position="822"/>
    </location>
</feature>
<dbReference type="OrthoDB" id="123520at2759"/>
<gene>
    <name evidence="2" type="ORF">Pfra01_001190700</name>
</gene>
<organism evidence="2 3">
    <name type="scientific">Phytophthora fragariaefolia</name>
    <dbReference type="NCBI Taxonomy" id="1490495"/>
    <lineage>
        <taxon>Eukaryota</taxon>
        <taxon>Sar</taxon>
        <taxon>Stramenopiles</taxon>
        <taxon>Oomycota</taxon>
        <taxon>Peronosporomycetes</taxon>
        <taxon>Peronosporales</taxon>
        <taxon>Peronosporaceae</taxon>
        <taxon>Phytophthora</taxon>
    </lineage>
</organism>
<feature type="compositionally biased region" description="Basic residues" evidence="1">
    <location>
        <begin position="434"/>
        <end position="445"/>
    </location>
</feature>
<feature type="compositionally biased region" description="Polar residues" evidence="1">
    <location>
        <begin position="446"/>
        <end position="460"/>
    </location>
</feature>
<evidence type="ECO:0000256" key="1">
    <source>
        <dbReference type="SAM" id="MobiDB-lite"/>
    </source>
</evidence>
<feature type="compositionally biased region" description="Basic residues" evidence="1">
    <location>
        <begin position="485"/>
        <end position="497"/>
    </location>
</feature>
<dbReference type="InterPro" id="IPR011992">
    <property type="entry name" value="EF-hand-dom_pair"/>
</dbReference>
<proteinExistence type="predicted"/>
<protein>
    <submittedName>
        <fullName evidence="2">Unnamed protein product</fullName>
    </submittedName>
</protein>
<feature type="compositionally biased region" description="Polar residues" evidence="1">
    <location>
        <begin position="18"/>
        <end position="27"/>
    </location>
</feature>
<evidence type="ECO:0000313" key="2">
    <source>
        <dbReference type="EMBL" id="GMF39719.1"/>
    </source>
</evidence>